<gene>
    <name evidence="2" type="ORF">GBX08_23075</name>
</gene>
<dbReference type="InterPro" id="IPR050678">
    <property type="entry name" value="DNA_Partitioning_ATPase"/>
</dbReference>
<dbReference type="EMBL" id="DAAFUE010000023">
    <property type="protein sequence ID" value="HAB1572843.1"/>
    <property type="molecule type" value="Genomic_DNA"/>
</dbReference>
<evidence type="ECO:0000313" key="2">
    <source>
        <dbReference type="EMBL" id="HAB1572843.1"/>
    </source>
</evidence>
<reference evidence="2" key="2">
    <citation type="submission" date="2019-10" db="EMBL/GenBank/DDBJ databases">
        <authorList>
            <consortium name="NCBI Pathogen Detection Project"/>
        </authorList>
    </citation>
    <scope>NUCLEOTIDE SEQUENCE</scope>
    <source>
        <strain evidence="2">Salmonella enterica</strain>
    </source>
</reference>
<dbReference type="InterPro" id="IPR025669">
    <property type="entry name" value="AAA_dom"/>
</dbReference>
<dbReference type="AlphaFoldDB" id="A0A6X7SL83"/>
<dbReference type="Gene3D" id="3.40.50.300">
    <property type="entry name" value="P-loop containing nucleotide triphosphate hydrolases"/>
    <property type="match status" value="1"/>
</dbReference>
<comment type="caution">
    <text evidence="2">The sequence shown here is derived from an EMBL/GenBank/DDBJ whole genome shotgun (WGS) entry which is preliminary data.</text>
</comment>
<evidence type="ECO:0000259" key="1">
    <source>
        <dbReference type="Pfam" id="PF13614"/>
    </source>
</evidence>
<accession>A0A6X7SL83</accession>
<reference evidence="2" key="1">
    <citation type="journal article" date="2018" name="Genome Biol.">
        <title>SKESA: strategic k-mer extension for scrupulous assemblies.</title>
        <authorList>
            <person name="Souvorov A."/>
            <person name="Agarwala R."/>
            <person name="Lipman D.J."/>
        </authorList>
    </citation>
    <scope>NUCLEOTIDE SEQUENCE</scope>
    <source>
        <strain evidence="2">Salmonella enterica</strain>
    </source>
</reference>
<protein>
    <submittedName>
        <fullName evidence="2">AAA family ATPase</fullName>
    </submittedName>
</protein>
<dbReference type="PANTHER" id="PTHR13696">
    <property type="entry name" value="P-LOOP CONTAINING NUCLEOSIDE TRIPHOSPHATE HYDROLASE"/>
    <property type="match status" value="1"/>
</dbReference>
<dbReference type="Pfam" id="PF13614">
    <property type="entry name" value="AAA_31"/>
    <property type="match status" value="1"/>
</dbReference>
<organism evidence="2">
    <name type="scientific">Salmonella enterica subsp. enterica serovar Agona</name>
    <dbReference type="NCBI Taxonomy" id="58095"/>
    <lineage>
        <taxon>Bacteria</taxon>
        <taxon>Pseudomonadati</taxon>
        <taxon>Pseudomonadota</taxon>
        <taxon>Gammaproteobacteria</taxon>
        <taxon>Enterobacterales</taxon>
        <taxon>Enterobacteriaceae</taxon>
        <taxon>Salmonella</taxon>
    </lineage>
</organism>
<name>A0A6X7SL83_SALET</name>
<dbReference type="SUPFAM" id="SSF52540">
    <property type="entry name" value="P-loop containing nucleoside triphosphate hydrolases"/>
    <property type="match status" value="1"/>
</dbReference>
<proteinExistence type="predicted"/>
<sequence>MKKRKEIRVLGLKGGIGKSTTSKNVAGWAAYNDFKVCIVDKDPLASVYTWHLIAISKEEERINKELQLSVEERMFNYDFKKKKIIAKNPNAIIEDFNERVETDPLKRLPFRVFKNEIEDDEDYDLVVYDYPPRYNKDIGSGLILMPTLLDKETLLPTFDYYHELEKDFYTLLFANKYDNRKTRERRYLKEYFDGKGHVRDRACYDIAYGEGRTIYEDIAYNFLDDARSEVDQVMRDLLQVVKDAQTKQ</sequence>
<feature type="domain" description="AAA" evidence="1">
    <location>
        <begin position="5"/>
        <end position="135"/>
    </location>
</feature>
<dbReference type="InterPro" id="IPR027417">
    <property type="entry name" value="P-loop_NTPase"/>
</dbReference>
<dbReference type="PANTHER" id="PTHR13696:SF52">
    <property type="entry name" value="PARA FAMILY PROTEIN CT_582"/>
    <property type="match status" value="1"/>
</dbReference>